<dbReference type="EMBL" id="RRYP01003060">
    <property type="protein sequence ID" value="TNV84183.1"/>
    <property type="molecule type" value="Genomic_DNA"/>
</dbReference>
<comment type="caution">
    <text evidence="1">The sequence shown here is derived from an EMBL/GenBank/DDBJ whole genome shotgun (WGS) entry which is preliminary data.</text>
</comment>
<gene>
    <name evidence="1" type="ORF">FGO68_gene13019</name>
</gene>
<dbReference type="AlphaFoldDB" id="A0A8J8T7H9"/>
<evidence type="ECO:0000313" key="1">
    <source>
        <dbReference type="EMBL" id="TNV84183.1"/>
    </source>
</evidence>
<accession>A0A8J8T7H9</accession>
<reference evidence="1" key="1">
    <citation type="submission" date="2019-06" db="EMBL/GenBank/DDBJ databases">
        <authorList>
            <person name="Zheng W."/>
        </authorList>
    </citation>
    <scope>NUCLEOTIDE SEQUENCE</scope>
    <source>
        <strain evidence="1">QDHG01</strain>
    </source>
</reference>
<keyword evidence="2" id="KW-1185">Reference proteome</keyword>
<dbReference type="Proteomes" id="UP000785679">
    <property type="component" value="Unassembled WGS sequence"/>
</dbReference>
<evidence type="ECO:0000313" key="2">
    <source>
        <dbReference type="Proteomes" id="UP000785679"/>
    </source>
</evidence>
<organism evidence="1 2">
    <name type="scientific">Halteria grandinella</name>
    <dbReference type="NCBI Taxonomy" id="5974"/>
    <lineage>
        <taxon>Eukaryota</taxon>
        <taxon>Sar</taxon>
        <taxon>Alveolata</taxon>
        <taxon>Ciliophora</taxon>
        <taxon>Intramacronucleata</taxon>
        <taxon>Spirotrichea</taxon>
        <taxon>Stichotrichia</taxon>
        <taxon>Sporadotrichida</taxon>
        <taxon>Halteriidae</taxon>
        <taxon>Halteria</taxon>
    </lineage>
</organism>
<proteinExistence type="predicted"/>
<name>A0A8J8T7H9_HALGN</name>
<protein>
    <submittedName>
        <fullName evidence="1">Uncharacterized protein</fullName>
    </submittedName>
</protein>
<sequence length="373" mass="41953">MKEHQKVPHLKNILTPSQESNLSLKLQSLSDSPQVDGRQGKQGSMQFSTFKHLSKAFITNQNATQVTRLSPFRLEPASVLSRNLISPSIQQAFENEKRMSSPFMIPLSKTSSFVVGDEKIFNSTVKMAKLPPLPENVRRHTEQPGPKANKIFHGAGSVSQDYNNKVSEQIIQKLSPQQYSSFTKYPIQSRQNKKSSSIQYLSQGALRFHNDVKSDENVKNAANGGIHSQQVFDSAGSINKPQVQKQDLPLLTNYLRDINKDESASIDLTQVNALNIKERINKKSIFQDLLNQQIEEETIQTVGSSTDQLMLEKKSILMLEQLTEVLEASRRLQERQMSLIACQVQGQVYQNQLLSLQPITSSIVAQKQLYKSG</sequence>